<dbReference type="Proteomes" id="UP000290289">
    <property type="component" value="Chromosome 15"/>
</dbReference>
<keyword evidence="11" id="KW-1185">Reference proteome</keyword>
<dbReference type="SMART" id="SM00717">
    <property type="entry name" value="SANT"/>
    <property type="match status" value="2"/>
</dbReference>
<dbReference type="PANTHER" id="PTHR47999:SF24">
    <property type="entry name" value="TRANSCRIPTION FACTOR MYB90"/>
    <property type="match status" value="1"/>
</dbReference>
<dbReference type="InterPro" id="IPR001005">
    <property type="entry name" value="SANT/Myb"/>
</dbReference>
<reference evidence="10 11" key="1">
    <citation type="submission" date="2018-10" db="EMBL/GenBank/DDBJ databases">
        <title>A high-quality apple genome assembly.</title>
        <authorList>
            <person name="Hu J."/>
        </authorList>
    </citation>
    <scope>NUCLEOTIDE SEQUENCE [LARGE SCALE GENOMIC DNA]</scope>
    <source>
        <strain evidence="11">cv. HFTH1</strain>
        <tissue evidence="10">Young leaf</tissue>
    </source>
</reference>
<protein>
    <recommendedName>
        <fullName evidence="12">MYB domain class transcription factor</fullName>
    </recommendedName>
</protein>
<evidence type="ECO:0000313" key="10">
    <source>
        <dbReference type="EMBL" id="RXH75727.1"/>
    </source>
</evidence>
<evidence type="ECO:0000256" key="6">
    <source>
        <dbReference type="ARBA" id="ARBA00023163"/>
    </source>
</evidence>
<name>A0A498I1H1_MALDO</name>
<organism evidence="10 11">
    <name type="scientific">Malus domestica</name>
    <name type="common">Apple</name>
    <name type="synonym">Pyrus malus</name>
    <dbReference type="NCBI Taxonomy" id="3750"/>
    <lineage>
        <taxon>Eukaryota</taxon>
        <taxon>Viridiplantae</taxon>
        <taxon>Streptophyta</taxon>
        <taxon>Embryophyta</taxon>
        <taxon>Tracheophyta</taxon>
        <taxon>Spermatophyta</taxon>
        <taxon>Magnoliopsida</taxon>
        <taxon>eudicotyledons</taxon>
        <taxon>Gunneridae</taxon>
        <taxon>Pentapetalae</taxon>
        <taxon>rosids</taxon>
        <taxon>fabids</taxon>
        <taxon>Rosales</taxon>
        <taxon>Rosaceae</taxon>
        <taxon>Amygdaloideae</taxon>
        <taxon>Maleae</taxon>
        <taxon>Malus</taxon>
    </lineage>
</organism>
<evidence type="ECO:0000256" key="1">
    <source>
        <dbReference type="ARBA" id="ARBA00004123"/>
    </source>
</evidence>
<keyword evidence="6" id="KW-0804">Transcription</keyword>
<evidence type="ECO:0008006" key="12">
    <source>
        <dbReference type="Google" id="ProtNLM"/>
    </source>
</evidence>
<sequence>MEEANSFGVVRKGAWTKEEDHRLRHFVQQHGEGNWHQAPLKVDLNRCRNSCRRRWLNYLKPSIKRGNFREDEIDLMIRLRMLLGNRQACNITYIFRRTANDVKNYWSTRLRKKLASGDREKDHKPLQQIQVEATKTVIIRPRPRTFSKNLNCLGRKLATTNLQQHNYQVLLQEPSPMPSSSTPTEIYGNTETSLSDNNKDRSSVERALLCYGLQLEKEHDLFTNFWDEEYDVMADTTTTTTTATTIGINCSSTQQEGGLMSRNHYFSSFDDMDIWNNLKALCYE</sequence>
<evidence type="ECO:0000256" key="7">
    <source>
        <dbReference type="ARBA" id="ARBA00023242"/>
    </source>
</evidence>
<proteinExistence type="predicted"/>
<dbReference type="GO" id="GO:0080090">
    <property type="term" value="P:regulation of primary metabolic process"/>
    <property type="evidence" value="ECO:0007669"/>
    <property type="project" value="UniProtKB-ARBA"/>
</dbReference>
<dbReference type="FunFam" id="1.10.10.60:FF:000218">
    <property type="entry name" value="Myb transcription factor"/>
    <property type="match status" value="1"/>
</dbReference>
<keyword evidence="7" id="KW-0539">Nucleus</keyword>
<dbReference type="InterPro" id="IPR009057">
    <property type="entry name" value="Homeodomain-like_sf"/>
</dbReference>
<dbReference type="InterPro" id="IPR015495">
    <property type="entry name" value="Myb_TF_plants"/>
</dbReference>
<comment type="subcellular location">
    <subcellularLocation>
        <location evidence="1">Nucleus</location>
    </subcellularLocation>
</comment>
<keyword evidence="4" id="KW-0238">DNA-binding</keyword>
<keyword evidence="2" id="KW-0677">Repeat</keyword>
<evidence type="ECO:0000313" key="11">
    <source>
        <dbReference type="Proteomes" id="UP000290289"/>
    </source>
</evidence>
<dbReference type="AlphaFoldDB" id="A0A498I1H1"/>
<accession>A0A498I1H1</accession>
<dbReference type="Gene3D" id="1.10.10.60">
    <property type="entry name" value="Homeodomain-like"/>
    <property type="match status" value="2"/>
</dbReference>
<evidence type="ECO:0000259" key="9">
    <source>
        <dbReference type="PROSITE" id="PS51294"/>
    </source>
</evidence>
<dbReference type="GO" id="GO:0003677">
    <property type="term" value="F:DNA binding"/>
    <property type="evidence" value="ECO:0007669"/>
    <property type="project" value="UniProtKB-KW"/>
</dbReference>
<keyword evidence="5" id="KW-0010">Activator</keyword>
<dbReference type="InterPro" id="IPR017930">
    <property type="entry name" value="Myb_dom"/>
</dbReference>
<feature type="domain" description="Myb-like" evidence="8">
    <location>
        <begin position="11"/>
        <end position="59"/>
    </location>
</feature>
<feature type="domain" description="HTH myb-type" evidence="9">
    <location>
        <begin position="10"/>
        <end position="63"/>
    </location>
</feature>
<dbReference type="GO" id="GO:0005634">
    <property type="term" value="C:nucleus"/>
    <property type="evidence" value="ECO:0007669"/>
    <property type="project" value="UniProtKB-SubCell"/>
</dbReference>
<keyword evidence="3" id="KW-0805">Transcription regulation</keyword>
<comment type="caution">
    <text evidence="10">The sequence shown here is derived from an EMBL/GenBank/DDBJ whole genome shotgun (WGS) entry which is preliminary data.</text>
</comment>
<gene>
    <name evidence="10" type="ORF">DVH24_039426</name>
</gene>
<evidence type="ECO:0000256" key="4">
    <source>
        <dbReference type="ARBA" id="ARBA00023125"/>
    </source>
</evidence>
<dbReference type="Pfam" id="PF00249">
    <property type="entry name" value="Myb_DNA-binding"/>
    <property type="match status" value="1"/>
</dbReference>
<evidence type="ECO:0000256" key="3">
    <source>
        <dbReference type="ARBA" id="ARBA00023015"/>
    </source>
</evidence>
<dbReference type="PANTHER" id="PTHR47999">
    <property type="entry name" value="TRANSCRIPTION FACTOR MYB8-RELATED-RELATED"/>
    <property type="match status" value="1"/>
</dbReference>
<evidence type="ECO:0000256" key="5">
    <source>
        <dbReference type="ARBA" id="ARBA00023159"/>
    </source>
</evidence>
<evidence type="ECO:0000256" key="2">
    <source>
        <dbReference type="ARBA" id="ARBA00022737"/>
    </source>
</evidence>
<dbReference type="PROSITE" id="PS50090">
    <property type="entry name" value="MYB_LIKE"/>
    <property type="match status" value="1"/>
</dbReference>
<dbReference type="CDD" id="cd00167">
    <property type="entry name" value="SANT"/>
    <property type="match status" value="1"/>
</dbReference>
<dbReference type="EMBL" id="RDQH01000341">
    <property type="protein sequence ID" value="RXH75727.1"/>
    <property type="molecule type" value="Genomic_DNA"/>
</dbReference>
<dbReference type="PROSITE" id="PS51294">
    <property type="entry name" value="HTH_MYB"/>
    <property type="match status" value="1"/>
</dbReference>
<dbReference type="SUPFAM" id="SSF46689">
    <property type="entry name" value="Homeodomain-like"/>
    <property type="match status" value="1"/>
</dbReference>
<evidence type="ECO:0000259" key="8">
    <source>
        <dbReference type="PROSITE" id="PS50090"/>
    </source>
</evidence>